<comment type="similarity">
    <text evidence="1">Belongs to the carbohydrate kinase PfkB family.</text>
</comment>
<dbReference type="InterPro" id="IPR002173">
    <property type="entry name" value="Carboh/pur_kinase_PfkB_CS"/>
</dbReference>
<evidence type="ECO:0000256" key="1">
    <source>
        <dbReference type="ARBA" id="ARBA00010688"/>
    </source>
</evidence>
<dbReference type="PANTHER" id="PTHR43085:SF13">
    <property type="entry name" value="INOSITOL 3-KINASE"/>
    <property type="match status" value="1"/>
</dbReference>
<name>A0A540KEW2_MALBA</name>
<evidence type="ECO:0000256" key="3">
    <source>
        <dbReference type="ARBA" id="ARBA00022777"/>
    </source>
</evidence>
<keyword evidence="3" id="KW-0418">Kinase</keyword>
<gene>
    <name evidence="5" type="ORF">C1H46_041755</name>
</gene>
<dbReference type="PROSITE" id="PS00584">
    <property type="entry name" value="PFKB_KINASES_2"/>
    <property type="match status" value="1"/>
</dbReference>
<dbReference type="GO" id="GO:0016301">
    <property type="term" value="F:kinase activity"/>
    <property type="evidence" value="ECO:0007669"/>
    <property type="project" value="UniProtKB-KW"/>
</dbReference>
<dbReference type="EMBL" id="VIEB01001373">
    <property type="protein sequence ID" value="TQD72719.1"/>
    <property type="molecule type" value="Genomic_DNA"/>
</dbReference>
<reference evidence="5 6" key="1">
    <citation type="journal article" date="2019" name="G3 (Bethesda)">
        <title>Sequencing of a Wild Apple (Malus baccata) Genome Unravels the Differences Between Cultivated and Wild Apple Species Regarding Disease Resistance and Cold Tolerance.</title>
        <authorList>
            <person name="Chen X."/>
        </authorList>
    </citation>
    <scope>NUCLEOTIDE SEQUENCE [LARGE SCALE GENOMIC DNA]</scope>
    <source>
        <strain evidence="6">cv. Shandingzi</strain>
        <tissue evidence="5">Leaves</tissue>
    </source>
</reference>
<feature type="domain" description="Carbohydrate kinase PfkB" evidence="4">
    <location>
        <begin position="12"/>
        <end position="82"/>
    </location>
</feature>
<evidence type="ECO:0000313" key="5">
    <source>
        <dbReference type="EMBL" id="TQD72719.1"/>
    </source>
</evidence>
<keyword evidence="6" id="KW-1185">Reference proteome</keyword>
<evidence type="ECO:0000313" key="6">
    <source>
        <dbReference type="Proteomes" id="UP000315295"/>
    </source>
</evidence>
<dbReference type="GO" id="GO:0010264">
    <property type="term" value="P:myo-inositol hexakisphosphate biosynthetic process"/>
    <property type="evidence" value="ECO:0007669"/>
    <property type="project" value="TreeGrafter"/>
</dbReference>
<keyword evidence="2" id="KW-0808">Transferase</keyword>
<evidence type="ECO:0000256" key="2">
    <source>
        <dbReference type="ARBA" id="ARBA00022679"/>
    </source>
</evidence>
<proteinExistence type="inferred from homology"/>
<dbReference type="Proteomes" id="UP000315295">
    <property type="component" value="Unassembled WGS sequence"/>
</dbReference>
<protein>
    <recommendedName>
        <fullName evidence="4">Carbohydrate kinase PfkB domain-containing protein</fullName>
    </recommendedName>
</protein>
<dbReference type="InterPro" id="IPR029056">
    <property type="entry name" value="Ribokinase-like"/>
</dbReference>
<dbReference type="Pfam" id="PF00294">
    <property type="entry name" value="PfkB"/>
    <property type="match status" value="1"/>
</dbReference>
<dbReference type="AlphaFoldDB" id="A0A540KEW2"/>
<comment type="caution">
    <text evidence="5">The sequence shown here is derived from an EMBL/GenBank/DDBJ whole genome shotgun (WGS) entry which is preliminary data.</text>
</comment>
<evidence type="ECO:0000259" key="4">
    <source>
        <dbReference type="Pfam" id="PF00294"/>
    </source>
</evidence>
<dbReference type="InterPro" id="IPR011611">
    <property type="entry name" value="PfkB_dom"/>
</dbReference>
<dbReference type="SUPFAM" id="SSF53613">
    <property type="entry name" value="Ribokinase-like"/>
    <property type="match status" value="1"/>
</dbReference>
<dbReference type="PANTHER" id="PTHR43085">
    <property type="entry name" value="HEXOKINASE FAMILY MEMBER"/>
    <property type="match status" value="1"/>
</dbReference>
<dbReference type="Gene3D" id="3.40.1190.20">
    <property type="match status" value="1"/>
</dbReference>
<dbReference type="InterPro" id="IPR050306">
    <property type="entry name" value="PfkB_Carbo_kinase"/>
</dbReference>
<organism evidence="5 6">
    <name type="scientific">Malus baccata</name>
    <name type="common">Siberian crab apple</name>
    <name type="synonym">Pyrus baccata</name>
    <dbReference type="NCBI Taxonomy" id="106549"/>
    <lineage>
        <taxon>Eukaryota</taxon>
        <taxon>Viridiplantae</taxon>
        <taxon>Streptophyta</taxon>
        <taxon>Embryophyta</taxon>
        <taxon>Tracheophyta</taxon>
        <taxon>Spermatophyta</taxon>
        <taxon>Magnoliopsida</taxon>
        <taxon>eudicotyledons</taxon>
        <taxon>Gunneridae</taxon>
        <taxon>Pentapetalae</taxon>
        <taxon>rosids</taxon>
        <taxon>fabids</taxon>
        <taxon>Rosales</taxon>
        <taxon>Rosaceae</taxon>
        <taxon>Amygdaloideae</taxon>
        <taxon>Maleae</taxon>
        <taxon>Malus</taxon>
    </lineage>
</organism>
<accession>A0A540KEW2</accession>
<dbReference type="STRING" id="106549.A0A540KEW2"/>
<sequence length="119" mass="12823">MEVEEVRKFCCVVVTNGRRGCKVYWRDGDVEVGPFPTNQVDPTGAGDSFLGGFVAGLVNGLTVPDAALLGNLFGSLTVGQIGLPKFDSKLLQVCLIFHCHCSLPDRFGLDCGIVCRFIQ</sequence>